<keyword evidence="1" id="KW-0479">Metal-binding</keyword>
<keyword evidence="3" id="KW-0862">Zinc</keyword>
<evidence type="ECO:0000313" key="6">
    <source>
        <dbReference type="EMBL" id="KAL0925473.1"/>
    </source>
</evidence>
<feature type="domain" description="SWIM-type" evidence="5">
    <location>
        <begin position="715"/>
        <end position="750"/>
    </location>
</feature>
<dbReference type="EMBL" id="JANQDX010000004">
    <property type="protein sequence ID" value="KAL0925473.1"/>
    <property type="molecule type" value="Genomic_DNA"/>
</dbReference>
<keyword evidence="7" id="KW-1185">Reference proteome</keyword>
<sequence length="963" mass="110763">MSRFILFFDGELQLAEDFTPTYIGGRNRPLQINNMITLEELKLRIIRALHRDCTGYTVYLACRLRNNGGHTVVRITDDEVCTFILVEARRRTVIVYVEFEELPRASTQHDSPPPLLFENPRHSTYIPRSTPIVNDPPSLHRMSVASRPTFDLNIPILTGASPSVMENIGECDIRDSHRSPHPSVEVPMEAYETMDSDTSENSSEEPDVPPAQVPMEDFADPLVAHQIIQNHSVENVQNLEDMIANNEYVQNICTPEDWDASDGVDDPIHHHQEFFDAIIPDQLYEGMTFGSKEALQCALTGWSLKNNVQYKKSCSNKQRLTVICVQQEKQRRPCLWRLHAARSKRLGGLWKISSISGRHTCTHPVMAGSHQNCTSKFICQYITAALRKELDLKPREIITRINAKFDVQVSYMKAWDARRKAIQSIFGSYEESYTSLYRMMEAIRVAIPGSVYNIEVIQDGTFLVGKYRGTLLAAVGVDGNGGLFPFAFAVVEAETIDSWTWFLRNMRDLIIITTSRLDLCIISDKHAGLVRGCNEIFPWAAHRHCLRHLRENFRKALRRWVVPDCDAVCDRMYWAGSTDEKAVHNRHMMDIHNIKKEAYDWLVERDICKWTLTHDGGFRYGVMTTNSLECFNGILRRARGLPIQGLIMTIYYNLVSLFMKRKSKVESWIAADSSTLVPRTKAVLELAERKARRSPQPTQINSHEFEVFDMTCRSFRVLITSPQTCTCSCGHPEIYHTPCQHVIIALGSRHWDHNSFVSPYFTLAFYKQSYSGLFHVIPERSQWPPYNVDQGIIPLLAPAFRRRSGRPRTNRYRNRIAELCESSTHLDPKAIRSYVDEEGLNDDGWKYVQSKGMEMFGHIAPMKILKTRHAETRRCQDGSVEVIVDNPTADISHCILYRKWDSAADAFLVKTYENLIYWPGKKRKEFLDASDWQCVQQWFQHRFGCCPTQTQLQARTRIVLNKH</sequence>
<evidence type="ECO:0000256" key="3">
    <source>
        <dbReference type="ARBA" id="ARBA00022833"/>
    </source>
</evidence>
<name>A0ABD0VKY5_DENTH</name>
<proteinExistence type="predicted"/>
<dbReference type="PANTHER" id="PTHR31973">
    <property type="entry name" value="POLYPROTEIN, PUTATIVE-RELATED"/>
    <property type="match status" value="1"/>
</dbReference>
<evidence type="ECO:0000259" key="5">
    <source>
        <dbReference type="PROSITE" id="PS50966"/>
    </source>
</evidence>
<protein>
    <recommendedName>
        <fullName evidence="5">SWIM-type domain-containing protein</fullName>
    </recommendedName>
</protein>
<gene>
    <name evidence="6" type="ORF">M5K25_003804</name>
</gene>
<evidence type="ECO:0000313" key="7">
    <source>
        <dbReference type="Proteomes" id="UP001552299"/>
    </source>
</evidence>
<reference evidence="6 7" key="1">
    <citation type="journal article" date="2024" name="Plant Biotechnol. J.">
        <title>Dendrobium thyrsiflorum genome and its molecular insights into genes involved in important horticultural traits.</title>
        <authorList>
            <person name="Chen B."/>
            <person name="Wang J.Y."/>
            <person name="Zheng P.J."/>
            <person name="Li K.L."/>
            <person name="Liang Y.M."/>
            <person name="Chen X.F."/>
            <person name="Zhang C."/>
            <person name="Zhao X."/>
            <person name="He X."/>
            <person name="Zhang G.Q."/>
            <person name="Liu Z.J."/>
            <person name="Xu Q."/>
        </authorList>
    </citation>
    <scope>NUCLEOTIDE SEQUENCE [LARGE SCALE GENOMIC DNA]</scope>
    <source>
        <strain evidence="6">GZMU011</strain>
    </source>
</reference>
<dbReference type="InterPro" id="IPR018289">
    <property type="entry name" value="MULE_transposase_dom"/>
</dbReference>
<organism evidence="6 7">
    <name type="scientific">Dendrobium thyrsiflorum</name>
    <name type="common">Pinecone-like raceme dendrobium</name>
    <name type="synonym">Orchid</name>
    <dbReference type="NCBI Taxonomy" id="117978"/>
    <lineage>
        <taxon>Eukaryota</taxon>
        <taxon>Viridiplantae</taxon>
        <taxon>Streptophyta</taxon>
        <taxon>Embryophyta</taxon>
        <taxon>Tracheophyta</taxon>
        <taxon>Spermatophyta</taxon>
        <taxon>Magnoliopsida</taxon>
        <taxon>Liliopsida</taxon>
        <taxon>Asparagales</taxon>
        <taxon>Orchidaceae</taxon>
        <taxon>Epidendroideae</taxon>
        <taxon>Malaxideae</taxon>
        <taxon>Dendrobiinae</taxon>
        <taxon>Dendrobium</taxon>
    </lineage>
</organism>
<dbReference type="InterPro" id="IPR006564">
    <property type="entry name" value="Znf_PMZ"/>
</dbReference>
<dbReference type="PROSITE" id="PS50966">
    <property type="entry name" value="ZF_SWIM"/>
    <property type="match status" value="1"/>
</dbReference>
<accession>A0ABD0VKY5</accession>
<dbReference type="InterPro" id="IPR007527">
    <property type="entry name" value="Znf_SWIM"/>
</dbReference>
<evidence type="ECO:0000256" key="2">
    <source>
        <dbReference type="ARBA" id="ARBA00022771"/>
    </source>
</evidence>
<dbReference type="GO" id="GO:0008270">
    <property type="term" value="F:zinc ion binding"/>
    <property type="evidence" value="ECO:0007669"/>
    <property type="project" value="UniProtKB-KW"/>
</dbReference>
<dbReference type="PANTHER" id="PTHR31973:SF195">
    <property type="entry name" value="MUDR FAMILY TRANSPOSASE"/>
    <property type="match status" value="1"/>
</dbReference>
<evidence type="ECO:0000256" key="4">
    <source>
        <dbReference type="PROSITE-ProRule" id="PRU00325"/>
    </source>
</evidence>
<dbReference type="Proteomes" id="UP001552299">
    <property type="component" value="Unassembled WGS sequence"/>
</dbReference>
<dbReference type="AlphaFoldDB" id="A0ABD0VKY5"/>
<dbReference type="Pfam" id="PF10551">
    <property type="entry name" value="MULE"/>
    <property type="match status" value="1"/>
</dbReference>
<evidence type="ECO:0000256" key="1">
    <source>
        <dbReference type="ARBA" id="ARBA00022723"/>
    </source>
</evidence>
<dbReference type="SMART" id="SM00575">
    <property type="entry name" value="ZnF_PMZ"/>
    <property type="match status" value="1"/>
</dbReference>
<comment type="caution">
    <text evidence="6">The sequence shown here is derived from an EMBL/GenBank/DDBJ whole genome shotgun (WGS) entry which is preliminary data.</text>
</comment>
<keyword evidence="2 4" id="KW-0863">Zinc-finger</keyword>